<keyword evidence="9" id="KW-0378">Hydrolase</keyword>
<keyword evidence="11" id="KW-0573">Peptidoglycan synthesis</keyword>
<evidence type="ECO:0000259" key="20">
    <source>
        <dbReference type="Pfam" id="PF00912"/>
    </source>
</evidence>
<evidence type="ECO:0000256" key="7">
    <source>
        <dbReference type="ARBA" id="ARBA00022676"/>
    </source>
</evidence>
<evidence type="ECO:0000256" key="14">
    <source>
        <dbReference type="ARBA" id="ARBA00023316"/>
    </source>
</evidence>
<sequence length="741" mass="82060">MHKFVLRLRRTTRYVRRHSRLIIIWSISAGLCLGGLLLLWAATLDLPDISVLETRRVEQSVKIYDRTGEVLLYDLHDKMQRTVVPLKDISPHISQAIIAIEDPEFYTHAGVKPSAILRAILTNASQGDLLSGQGGSTITQQVVKLTVLTADKTITRKLKEWILALKMTRALSKDQVLEIYLNQVPFGGQLYGVEEVSMTFFGKHATDVSLPEAAYLAAVLPAPTRLSPYGTHQDQLESRKKLVLDKLFEHGYITAIERDEAQKAKVVFLPPRDTSIAAPHFVFYVRQYLEDKYGQDALEQSGWRVTTTLDADLQQKAEEIVRRNALSNVDNFNASNMALSAVDPKTGQILVMVGSRNYFDTDIPGAYNVAAATPGRQPGSAFKPFAYAQALSEGYTPETVVFDIRTQFSTACKPENITNSTPPCYSPVNYDNKFRGPMTLREALAQSINIPAIKVLYLAGINDTLQLAKSMGISTLTNADRYGLTLVLGGGEVTPLEMTSAYGAFANNGVYYDTISVLKVQDPQGIIIEDNTERSGSQVLSPEVTQKINDILSDPVARAPLGENSLFTFPGHDVAVKTGTTNDYRDAWTVGYTPNIAVGIWAGNNDNTSMVRRVSGFIVGPAWSEFMRYALTKFPPEAFVRTETSPSPKPVLNGQWQIPGRDGLAHEILYWVNKTDPAGPPPINPENDSQFEYWDAPVRAKYGTYAVQQQTQQPLIPQQTPQQPPYQNPYGGSIIPHYPTQ</sequence>
<evidence type="ECO:0000256" key="11">
    <source>
        <dbReference type="ARBA" id="ARBA00022984"/>
    </source>
</evidence>
<dbReference type="GO" id="GO:0008658">
    <property type="term" value="F:penicillin binding"/>
    <property type="evidence" value="ECO:0007669"/>
    <property type="project" value="InterPro"/>
</dbReference>
<feature type="region of interest" description="Disordered" evidence="17">
    <location>
        <begin position="709"/>
        <end position="741"/>
    </location>
</feature>
<dbReference type="FunFam" id="1.10.3810.10:FF:000001">
    <property type="entry name" value="Penicillin-binding protein 1A"/>
    <property type="match status" value="1"/>
</dbReference>
<dbReference type="GO" id="GO:0008360">
    <property type="term" value="P:regulation of cell shape"/>
    <property type="evidence" value="ECO:0007669"/>
    <property type="project" value="UniProtKB-KW"/>
</dbReference>
<dbReference type="Proteomes" id="UP000178585">
    <property type="component" value="Unassembled WGS sequence"/>
</dbReference>
<feature type="domain" description="Glycosyl transferase family 51" evidence="20">
    <location>
        <begin position="74"/>
        <end position="247"/>
    </location>
</feature>
<evidence type="ECO:0000256" key="12">
    <source>
        <dbReference type="ARBA" id="ARBA00023136"/>
    </source>
</evidence>
<evidence type="ECO:0000256" key="13">
    <source>
        <dbReference type="ARBA" id="ARBA00023268"/>
    </source>
</evidence>
<dbReference type="SUPFAM" id="SSF53955">
    <property type="entry name" value="Lysozyme-like"/>
    <property type="match status" value="1"/>
</dbReference>
<comment type="catalytic activity">
    <reaction evidence="15">
        <text>Preferential cleavage: (Ac)2-L-Lys-D-Ala-|-D-Ala. Also transpeptidation of peptidyl-alanyl moieties that are N-acyl substituents of D-alanine.</text>
        <dbReference type="EC" id="3.4.16.4"/>
    </reaction>
</comment>
<evidence type="ECO:0000256" key="6">
    <source>
        <dbReference type="ARBA" id="ARBA00022670"/>
    </source>
</evidence>
<dbReference type="EMBL" id="MEWZ01000023">
    <property type="protein sequence ID" value="OGC86434.1"/>
    <property type="molecule type" value="Genomic_DNA"/>
</dbReference>
<dbReference type="GO" id="GO:0009252">
    <property type="term" value="P:peptidoglycan biosynthetic process"/>
    <property type="evidence" value="ECO:0007669"/>
    <property type="project" value="UniProtKB-KW"/>
</dbReference>
<accession>A0A1F4XXR6</accession>
<keyword evidence="13" id="KW-0511">Multifunctional enzyme</keyword>
<evidence type="ECO:0000256" key="10">
    <source>
        <dbReference type="ARBA" id="ARBA00022960"/>
    </source>
</evidence>
<dbReference type="Gene3D" id="1.10.3810.10">
    <property type="entry name" value="Biosynthetic peptidoglycan transglycosylase-like"/>
    <property type="match status" value="1"/>
</dbReference>
<keyword evidence="6" id="KW-0645">Protease</keyword>
<protein>
    <submittedName>
        <fullName evidence="21">Uncharacterized protein</fullName>
    </submittedName>
</protein>
<keyword evidence="10" id="KW-0133">Cell shape</keyword>
<evidence type="ECO:0000256" key="4">
    <source>
        <dbReference type="ARBA" id="ARBA00022475"/>
    </source>
</evidence>
<dbReference type="InterPro" id="IPR050396">
    <property type="entry name" value="Glycosyltr_51/Transpeptidase"/>
</dbReference>
<evidence type="ECO:0000256" key="18">
    <source>
        <dbReference type="SAM" id="Phobius"/>
    </source>
</evidence>
<dbReference type="Pfam" id="PF00905">
    <property type="entry name" value="Transpeptidase"/>
    <property type="match status" value="1"/>
</dbReference>
<keyword evidence="8" id="KW-0808">Transferase</keyword>
<feature type="compositionally biased region" description="Low complexity" evidence="17">
    <location>
        <begin position="709"/>
        <end position="721"/>
    </location>
</feature>
<gene>
    <name evidence="21" type="ORF">A2949_03160</name>
</gene>
<dbReference type="GO" id="GO:0005886">
    <property type="term" value="C:plasma membrane"/>
    <property type="evidence" value="ECO:0007669"/>
    <property type="project" value="UniProtKB-SubCell"/>
</dbReference>
<comment type="similarity">
    <text evidence="2">In the C-terminal section; belongs to the transpeptidase family.</text>
</comment>
<keyword evidence="18" id="KW-0812">Transmembrane</keyword>
<keyword evidence="14" id="KW-0961">Cell wall biogenesis/degradation</keyword>
<keyword evidence="12 18" id="KW-0472">Membrane</keyword>
<dbReference type="Gene3D" id="3.40.710.10">
    <property type="entry name" value="DD-peptidase/beta-lactamase superfamily"/>
    <property type="match status" value="1"/>
</dbReference>
<dbReference type="InterPro" id="IPR036950">
    <property type="entry name" value="PBP_transglycosylase"/>
</dbReference>
<dbReference type="Pfam" id="PF00912">
    <property type="entry name" value="Transgly"/>
    <property type="match status" value="1"/>
</dbReference>
<dbReference type="AlphaFoldDB" id="A0A1F4XXR6"/>
<dbReference type="InterPro" id="IPR012338">
    <property type="entry name" value="Beta-lactam/transpept-like"/>
</dbReference>
<evidence type="ECO:0000256" key="3">
    <source>
        <dbReference type="ARBA" id="ARBA00007739"/>
    </source>
</evidence>
<dbReference type="GO" id="GO:0071555">
    <property type="term" value="P:cell wall organization"/>
    <property type="evidence" value="ECO:0007669"/>
    <property type="project" value="UniProtKB-KW"/>
</dbReference>
<name>A0A1F4XXR6_9BACT</name>
<evidence type="ECO:0000313" key="22">
    <source>
        <dbReference type="Proteomes" id="UP000178585"/>
    </source>
</evidence>
<dbReference type="GO" id="GO:0009002">
    <property type="term" value="F:serine-type D-Ala-D-Ala carboxypeptidase activity"/>
    <property type="evidence" value="ECO:0007669"/>
    <property type="project" value="UniProtKB-EC"/>
</dbReference>
<evidence type="ECO:0000256" key="2">
    <source>
        <dbReference type="ARBA" id="ARBA00007090"/>
    </source>
</evidence>
<reference evidence="21 22" key="1">
    <citation type="journal article" date="2016" name="Nat. Commun.">
        <title>Thousands of microbial genomes shed light on interconnected biogeochemical processes in an aquifer system.</title>
        <authorList>
            <person name="Anantharaman K."/>
            <person name="Brown C.T."/>
            <person name="Hug L.A."/>
            <person name="Sharon I."/>
            <person name="Castelle C.J."/>
            <person name="Probst A.J."/>
            <person name="Thomas B.C."/>
            <person name="Singh A."/>
            <person name="Wilkins M.J."/>
            <person name="Karaoz U."/>
            <person name="Brodie E.L."/>
            <person name="Williams K.H."/>
            <person name="Hubbard S.S."/>
            <person name="Banfield J.F."/>
        </authorList>
    </citation>
    <scope>NUCLEOTIDE SEQUENCE [LARGE SCALE GENOMIC DNA]</scope>
</reference>
<comment type="caution">
    <text evidence="21">The sequence shown here is derived from an EMBL/GenBank/DDBJ whole genome shotgun (WGS) entry which is preliminary data.</text>
</comment>
<evidence type="ECO:0000256" key="16">
    <source>
        <dbReference type="ARBA" id="ARBA00049902"/>
    </source>
</evidence>
<dbReference type="PANTHER" id="PTHR32282">
    <property type="entry name" value="BINDING PROTEIN TRANSPEPTIDASE, PUTATIVE-RELATED"/>
    <property type="match status" value="1"/>
</dbReference>
<feature type="transmembrane region" description="Helical" evidence="18">
    <location>
        <begin position="21"/>
        <end position="42"/>
    </location>
</feature>
<dbReference type="InterPro" id="IPR023346">
    <property type="entry name" value="Lysozyme-like_dom_sf"/>
</dbReference>
<evidence type="ECO:0000259" key="19">
    <source>
        <dbReference type="Pfam" id="PF00905"/>
    </source>
</evidence>
<dbReference type="InterPro" id="IPR001264">
    <property type="entry name" value="Glyco_trans_51"/>
</dbReference>
<keyword evidence="4" id="KW-1003">Cell membrane</keyword>
<keyword evidence="7" id="KW-0328">Glycosyltransferase</keyword>
<comment type="catalytic activity">
    <reaction evidence="16">
        <text>[GlcNAc-(1-&gt;4)-Mur2Ac(oyl-L-Ala-gamma-D-Glu-L-Lys-D-Ala-D-Ala)](n)-di-trans,octa-cis-undecaprenyl diphosphate + beta-D-GlcNAc-(1-&gt;4)-Mur2Ac(oyl-L-Ala-gamma-D-Glu-L-Lys-D-Ala-D-Ala)-di-trans,octa-cis-undecaprenyl diphosphate = [GlcNAc-(1-&gt;4)-Mur2Ac(oyl-L-Ala-gamma-D-Glu-L-Lys-D-Ala-D-Ala)](n+1)-di-trans,octa-cis-undecaprenyl diphosphate + di-trans,octa-cis-undecaprenyl diphosphate + H(+)</text>
        <dbReference type="Rhea" id="RHEA:23708"/>
        <dbReference type="Rhea" id="RHEA-COMP:9602"/>
        <dbReference type="Rhea" id="RHEA-COMP:9603"/>
        <dbReference type="ChEBI" id="CHEBI:15378"/>
        <dbReference type="ChEBI" id="CHEBI:58405"/>
        <dbReference type="ChEBI" id="CHEBI:60033"/>
        <dbReference type="ChEBI" id="CHEBI:78435"/>
        <dbReference type="EC" id="2.4.99.28"/>
    </reaction>
</comment>
<dbReference type="GO" id="GO:0008955">
    <property type="term" value="F:peptidoglycan glycosyltransferase activity"/>
    <property type="evidence" value="ECO:0007669"/>
    <property type="project" value="UniProtKB-EC"/>
</dbReference>
<evidence type="ECO:0000256" key="8">
    <source>
        <dbReference type="ARBA" id="ARBA00022679"/>
    </source>
</evidence>
<keyword evidence="5" id="KW-0121">Carboxypeptidase</keyword>
<evidence type="ECO:0000256" key="5">
    <source>
        <dbReference type="ARBA" id="ARBA00022645"/>
    </source>
</evidence>
<proteinExistence type="inferred from homology"/>
<organism evidence="21 22">
    <name type="scientific">Candidatus Adlerbacteria bacterium RIFCSPLOWO2_01_FULL_54_21b</name>
    <dbReference type="NCBI Taxonomy" id="1797245"/>
    <lineage>
        <taxon>Bacteria</taxon>
        <taxon>Candidatus Adleribacteriota</taxon>
    </lineage>
</organism>
<comment type="subcellular location">
    <subcellularLocation>
        <location evidence="1">Cell membrane</location>
    </subcellularLocation>
</comment>
<dbReference type="InterPro" id="IPR001460">
    <property type="entry name" value="PCN-bd_Tpept"/>
</dbReference>
<feature type="domain" description="Penicillin-binding protein transpeptidase" evidence="19">
    <location>
        <begin position="340"/>
        <end position="606"/>
    </location>
</feature>
<dbReference type="PANTHER" id="PTHR32282:SF11">
    <property type="entry name" value="PENICILLIN-BINDING PROTEIN 1B"/>
    <property type="match status" value="1"/>
</dbReference>
<evidence type="ECO:0000313" key="21">
    <source>
        <dbReference type="EMBL" id="OGC86434.1"/>
    </source>
</evidence>
<dbReference type="STRING" id="1797245.A2949_03160"/>
<keyword evidence="18" id="KW-1133">Transmembrane helix</keyword>
<dbReference type="GO" id="GO:0030288">
    <property type="term" value="C:outer membrane-bounded periplasmic space"/>
    <property type="evidence" value="ECO:0007669"/>
    <property type="project" value="TreeGrafter"/>
</dbReference>
<evidence type="ECO:0000256" key="15">
    <source>
        <dbReference type="ARBA" id="ARBA00034000"/>
    </source>
</evidence>
<evidence type="ECO:0000256" key="17">
    <source>
        <dbReference type="SAM" id="MobiDB-lite"/>
    </source>
</evidence>
<comment type="similarity">
    <text evidence="3">In the N-terminal section; belongs to the glycosyltransferase 51 family.</text>
</comment>
<evidence type="ECO:0000256" key="1">
    <source>
        <dbReference type="ARBA" id="ARBA00004236"/>
    </source>
</evidence>
<dbReference type="SUPFAM" id="SSF56601">
    <property type="entry name" value="beta-lactamase/transpeptidase-like"/>
    <property type="match status" value="1"/>
</dbReference>
<dbReference type="GO" id="GO:0006508">
    <property type="term" value="P:proteolysis"/>
    <property type="evidence" value="ECO:0007669"/>
    <property type="project" value="UniProtKB-KW"/>
</dbReference>
<evidence type="ECO:0000256" key="9">
    <source>
        <dbReference type="ARBA" id="ARBA00022801"/>
    </source>
</evidence>